<reference evidence="2" key="1">
    <citation type="journal article" date="2019" name="Int. J. Syst. Evol. Microbiol.">
        <title>The Global Catalogue of Microorganisms (GCM) 10K type strain sequencing project: providing services to taxonomists for standard genome sequencing and annotation.</title>
        <authorList>
            <consortium name="The Broad Institute Genomics Platform"/>
            <consortium name="The Broad Institute Genome Sequencing Center for Infectious Disease"/>
            <person name="Wu L."/>
            <person name="Ma J."/>
        </authorList>
    </citation>
    <scope>NUCLEOTIDE SEQUENCE [LARGE SCALE GENOMIC DNA]</scope>
    <source>
        <strain evidence="2">JCM 31404</strain>
    </source>
</reference>
<sequence>MNPPVTVTVAPQLARMPVNPIAANASFFMPLTVPAEPDWDVMNTSANLRKQTSPRQKQGLNM</sequence>
<gene>
    <name evidence="1" type="ORF">GCM10008959_29730</name>
</gene>
<comment type="caution">
    <text evidence="1">The sequence shown here is derived from an EMBL/GenBank/DDBJ whole genome shotgun (WGS) entry which is preliminary data.</text>
</comment>
<accession>A0ABQ2RU54</accession>
<dbReference type="Proteomes" id="UP000634308">
    <property type="component" value="Unassembled WGS sequence"/>
</dbReference>
<organism evidence="1 2">
    <name type="scientific">Deinococcus seoulensis</name>
    <dbReference type="NCBI Taxonomy" id="1837379"/>
    <lineage>
        <taxon>Bacteria</taxon>
        <taxon>Thermotogati</taxon>
        <taxon>Deinococcota</taxon>
        <taxon>Deinococci</taxon>
        <taxon>Deinococcales</taxon>
        <taxon>Deinococcaceae</taxon>
        <taxon>Deinococcus</taxon>
    </lineage>
</organism>
<evidence type="ECO:0000313" key="1">
    <source>
        <dbReference type="EMBL" id="GGR65501.1"/>
    </source>
</evidence>
<keyword evidence="2" id="KW-1185">Reference proteome</keyword>
<dbReference type="EMBL" id="BMQM01000022">
    <property type="protein sequence ID" value="GGR65501.1"/>
    <property type="molecule type" value="Genomic_DNA"/>
</dbReference>
<name>A0ABQ2RU54_9DEIO</name>
<evidence type="ECO:0000313" key="2">
    <source>
        <dbReference type="Proteomes" id="UP000634308"/>
    </source>
</evidence>
<proteinExistence type="predicted"/>
<protein>
    <submittedName>
        <fullName evidence="1">Uncharacterized protein</fullName>
    </submittedName>
</protein>